<name>A0AAR2M3B8_PYGNA</name>
<feature type="domain" description="C2H2-type" evidence="10">
    <location>
        <begin position="328"/>
        <end position="355"/>
    </location>
</feature>
<dbReference type="InterPro" id="IPR013087">
    <property type="entry name" value="Znf_C2H2_type"/>
</dbReference>
<dbReference type="FunFam" id="3.30.160.60:FF:000358">
    <property type="entry name" value="zinc finger protein 24"/>
    <property type="match status" value="1"/>
</dbReference>
<keyword evidence="7" id="KW-0539">Nucleus</keyword>
<comment type="subcellular location">
    <subcellularLocation>
        <location evidence="1">Nucleus</location>
    </subcellularLocation>
</comment>
<feature type="domain" description="C2H2-type" evidence="10">
    <location>
        <begin position="356"/>
        <end position="383"/>
    </location>
</feature>
<dbReference type="Proteomes" id="UP001501920">
    <property type="component" value="Chromosome 19"/>
</dbReference>
<evidence type="ECO:0000313" key="11">
    <source>
        <dbReference type="Ensembl" id="ENSPNAP00000081564.1"/>
    </source>
</evidence>
<feature type="domain" description="C2H2-type" evidence="10">
    <location>
        <begin position="299"/>
        <end position="327"/>
    </location>
</feature>
<reference evidence="11" key="3">
    <citation type="submission" date="2025-09" db="UniProtKB">
        <authorList>
            <consortium name="Ensembl"/>
        </authorList>
    </citation>
    <scope>IDENTIFICATION</scope>
</reference>
<evidence type="ECO:0000259" key="10">
    <source>
        <dbReference type="PROSITE" id="PS50157"/>
    </source>
</evidence>
<evidence type="ECO:0000256" key="7">
    <source>
        <dbReference type="ARBA" id="ARBA00023242"/>
    </source>
</evidence>
<evidence type="ECO:0000256" key="9">
    <source>
        <dbReference type="SAM" id="MobiDB-lite"/>
    </source>
</evidence>
<protein>
    <recommendedName>
        <fullName evidence="10">C2H2-type domain-containing protein</fullName>
    </recommendedName>
</protein>
<dbReference type="PANTHER" id="PTHR23235">
    <property type="entry name" value="KRUEPPEL-LIKE TRANSCRIPTION FACTOR"/>
    <property type="match status" value="1"/>
</dbReference>
<feature type="region of interest" description="Disordered" evidence="9">
    <location>
        <begin position="98"/>
        <end position="163"/>
    </location>
</feature>
<dbReference type="FunFam" id="3.30.160.60:FF:000110">
    <property type="entry name" value="Zinc finger protein-like"/>
    <property type="match status" value="1"/>
</dbReference>
<keyword evidence="5 8" id="KW-0863">Zinc-finger</keyword>
<feature type="compositionally biased region" description="Polar residues" evidence="9">
    <location>
        <begin position="134"/>
        <end position="144"/>
    </location>
</feature>
<keyword evidence="3" id="KW-0479">Metal-binding</keyword>
<dbReference type="GO" id="GO:0000978">
    <property type="term" value="F:RNA polymerase II cis-regulatory region sequence-specific DNA binding"/>
    <property type="evidence" value="ECO:0007669"/>
    <property type="project" value="TreeGrafter"/>
</dbReference>
<dbReference type="InterPro" id="IPR036236">
    <property type="entry name" value="Znf_C2H2_sf"/>
</dbReference>
<organism evidence="11 12">
    <name type="scientific">Pygocentrus nattereri</name>
    <name type="common">Red-bellied piranha</name>
    <dbReference type="NCBI Taxonomy" id="42514"/>
    <lineage>
        <taxon>Eukaryota</taxon>
        <taxon>Metazoa</taxon>
        <taxon>Chordata</taxon>
        <taxon>Craniata</taxon>
        <taxon>Vertebrata</taxon>
        <taxon>Euteleostomi</taxon>
        <taxon>Actinopterygii</taxon>
        <taxon>Neopterygii</taxon>
        <taxon>Teleostei</taxon>
        <taxon>Ostariophysi</taxon>
        <taxon>Characiformes</taxon>
        <taxon>Characoidei</taxon>
        <taxon>Pygocentrus</taxon>
    </lineage>
</organism>
<feature type="compositionally biased region" description="Polar residues" evidence="9">
    <location>
        <begin position="55"/>
        <end position="69"/>
    </location>
</feature>
<dbReference type="Gene3D" id="3.30.160.60">
    <property type="entry name" value="Classic Zinc Finger"/>
    <property type="match status" value="4"/>
</dbReference>
<dbReference type="PANTHER" id="PTHR23235:SF120">
    <property type="entry name" value="KRUPPEL-LIKE FACTOR 15"/>
    <property type="match status" value="1"/>
</dbReference>
<sequence length="385" mass="43144">MAAHCEEQIASHSYINDQDTHAEELNSHSSCLGQESSHFINIEEESVEQLDTDHQTNLTKPNSSPSGRTKSCADFCELQGHDDAVVCALEEDALKTENKEGGKDQTLNQTNDFRPEDLGRLNSGSESGIDEENTQTLHSLNTAGTGKDFVEPDCTTRDEDTSHHSKYQLEATSTIIHSWGPPAVTSTKDFDSNQIYVKEEEEEDRSPMDEETNQEISYSMQSEECNVASPIDHSSTADSLRTRDTLMMPSNPLPQRPRALNGVQKKRERRFLCVLCGKSFDRLSHLDRHQRIHTGEKPYSCGTCGRSFTQKSRNLITHERAHSGSKPFTCQQCGKSFAHGSNLTAHQRVHTGEKPFCCSLCGKTFAWHYPFKRHMTLHGQNGPTQ</sequence>
<evidence type="ECO:0000256" key="8">
    <source>
        <dbReference type="PROSITE-ProRule" id="PRU00042"/>
    </source>
</evidence>
<keyword evidence="12" id="KW-1185">Reference proteome</keyword>
<proteinExistence type="inferred from homology"/>
<dbReference type="SMART" id="SM00355">
    <property type="entry name" value="ZnF_C2H2"/>
    <property type="match status" value="4"/>
</dbReference>
<feature type="compositionally biased region" description="Basic and acidic residues" evidence="9">
    <location>
        <begin position="148"/>
        <end position="163"/>
    </location>
</feature>
<keyword evidence="6" id="KW-0862">Zinc</keyword>
<reference evidence="11" key="2">
    <citation type="submission" date="2025-08" db="UniProtKB">
        <authorList>
            <consortium name="Ensembl"/>
        </authorList>
    </citation>
    <scope>IDENTIFICATION</scope>
</reference>
<evidence type="ECO:0000313" key="12">
    <source>
        <dbReference type="Proteomes" id="UP001501920"/>
    </source>
</evidence>
<comment type="similarity">
    <text evidence="2">Belongs to the krueppel C2H2-type zinc-finger protein family.</text>
</comment>
<accession>A0AAR2M3B8</accession>
<dbReference type="GO" id="GO:0008270">
    <property type="term" value="F:zinc ion binding"/>
    <property type="evidence" value="ECO:0007669"/>
    <property type="project" value="UniProtKB-KW"/>
</dbReference>
<dbReference type="Pfam" id="PF00096">
    <property type="entry name" value="zf-C2H2"/>
    <property type="match status" value="2"/>
</dbReference>
<dbReference type="AlphaFoldDB" id="A0AAR2M3B8"/>
<evidence type="ECO:0000256" key="1">
    <source>
        <dbReference type="ARBA" id="ARBA00004123"/>
    </source>
</evidence>
<dbReference type="SUPFAM" id="SSF57667">
    <property type="entry name" value="beta-beta-alpha zinc fingers"/>
    <property type="match status" value="2"/>
</dbReference>
<dbReference type="Ensembl" id="ENSPNAT00000076713.1">
    <property type="protein sequence ID" value="ENSPNAP00000081564.1"/>
    <property type="gene ID" value="ENSPNAG00000035176.1"/>
</dbReference>
<evidence type="ECO:0000256" key="5">
    <source>
        <dbReference type="ARBA" id="ARBA00022771"/>
    </source>
</evidence>
<dbReference type="FunFam" id="3.30.160.60:FF:001498">
    <property type="entry name" value="Zinc finger protein 404"/>
    <property type="match status" value="1"/>
</dbReference>
<dbReference type="GeneTree" id="ENSGT01150000286953"/>
<dbReference type="PROSITE" id="PS50157">
    <property type="entry name" value="ZINC_FINGER_C2H2_2"/>
    <property type="match status" value="4"/>
</dbReference>
<evidence type="ECO:0000256" key="4">
    <source>
        <dbReference type="ARBA" id="ARBA00022737"/>
    </source>
</evidence>
<feature type="domain" description="C2H2-type" evidence="10">
    <location>
        <begin position="271"/>
        <end position="298"/>
    </location>
</feature>
<dbReference type="GO" id="GO:0000981">
    <property type="term" value="F:DNA-binding transcription factor activity, RNA polymerase II-specific"/>
    <property type="evidence" value="ECO:0007669"/>
    <property type="project" value="TreeGrafter"/>
</dbReference>
<keyword evidence="4" id="KW-0677">Repeat</keyword>
<dbReference type="FunFam" id="3.30.160.60:FF:000342">
    <property type="entry name" value="zinc finger protein 394"/>
    <property type="match status" value="1"/>
</dbReference>
<evidence type="ECO:0000256" key="6">
    <source>
        <dbReference type="ARBA" id="ARBA00022833"/>
    </source>
</evidence>
<evidence type="ECO:0000256" key="2">
    <source>
        <dbReference type="ARBA" id="ARBA00006991"/>
    </source>
</evidence>
<reference evidence="11 12" key="1">
    <citation type="submission" date="2020-10" db="EMBL/GenBank/DDBJ databases">
        <title>Pygocentrus nattereri (red-bellied piranha) genome, fPygNat1, primary haplotype.</title>
        <authorList>
            <person name="Myers G."/>
            <person name="Meyer A."/>
            <person name="Karagic N."/>
            <person name="Pippel M."/>
            <person name="Winkler S."/>
            <person name="Tracey A."/>
            <person name="Wood J."/>
            <person name="Formenti G."/>
            <person name="Howe K."/>
            <person name="Fedrigo O."/>
            <person name="Jarvis E.D."/>
        </authorList>
    </citation>
    <scope>NUCLEOTIDE SEQUENCE [LARGE SCALE GENOMIC DNA]</scope>
</reference>
<dbReference type="GO" id="GO:0005634">
    <property type="term" value="C:nucleus"/>
    <property type="evidence" value="ECO:0007669"/>
    <property type="project" value="UniProtKB-SubCell"/>
</dbReference>
<feature type="region of interest" description="Disordered" evidence="9">
    <location>
        <begin position="49"/>
        <end position="70"/>
    </location>
</feature>
<dbReference type="PROSITE" id="PS00028">
    <property type="entry name" value="ZINC_FINGER_C2H2_1"/>
    <property type="match status" value="3"/>
</dbReference>
<evidence type="ECO:0000256" key="3">
    <source>
        <dbReference type="ARBA" id="ARBA00022723"/>
    </source>
</evidence>